<proteinExistence type="predicted"/>
<dbReference type="Proteomes" id="UP000198636">
    <property type="component" value="Unassembled WGS sequence"/>
</dbReference>
<gene>
    <name evidence="2" type="ORF">SAMN03080606_02073</name>
</gene>
<dbReference type="OrthoDB" id="9804747at2"/>
<dbReference type="Gene3D" id="1.10.3210.10">
    <property type="entry name" value="Hypothetical protein af1432"/>
    <property type="match status" value="1"/>
</dbReference>
<dbReference type="PANTHER" id="PTHR43155:SF2">
    <property type="entry name" value="CYCLIC DI-GMP PHOSPHODIESTERASE PA4108"/>
    <property type="match status" value="1"/>
</dbReference>
<feature type="domain" description="HD-GYP" evidence="1">
    <location>
        <begin position="116"/>
        <end position="312"/>
    </location>
</feature>
<protein>
    <submittedName>
        <fullName evidence="2">HDIG domain-containing protein</fullName>
    </submittedName>
</protein>
<dbReference type="RefSeq" id="WP_091543070.1">
    <property type="nucleotide sequence ID" value="NZ_FMUS01000012.1"/>
</dbReference>
<dbReference type="CDD" id="cd00077">
    <property type="entry name" value="HDc"/>
    <property type="match status" value="1"/>
</dbReference>
<dbReference type="EMBL" id="FMUS01000012">
    <property type="protein sequence ID" value="SCY65612.1"/>
    <property type="molecule type" value="Genomic_DNA"/>
</dbReference>
<evidence type="ECO:0000313" key="3">
    <source>
        <dbReference type="Proteomes" id="UP000198636"/>
    </source>
</evidence>
<name>A0A1G5HP18_9FIRM</name>
<dbReference type="Pfam" id="PF13487">
    <property type="entry name" value="HD_5"/>
    <property type="match status" value="1"/>
</dbReference>
<dbReference type="PROSITE" id="PS51832">
    <property type="entry name" value="HD_GYP"/>
    <property type="match status" value="1"/>
</dbReference>
<dbReference type="InterPro" id="IPR006675">
    <property type="entry name" value="HDIG_dom"/>
</dbReference>
<evidence type="ECO:0000259" key="1">
    <source>
        <dbReference type="PROSITE" id="PS51832"/>
    </source>
</evidence>
<organism evidence="2 3">
    <name type="scientific">Alkaliphilus peptidifermentans DSM 18978</name>
    <dbReference type="NCBI Taxonomy" id="1120976"/>
    <lineage>
        <taxon>Bacteria</taxon>
        <taxon>Bacillati</taxon>
        <taxon>Bacillota</taxon>
        <taxon>Clostridia</taxon>
        <taxon>Peptostreptococcales</taxon>
        <taxon>Natronincolaceae</taxon>
        <taxon>Alkaliphilus</taxon>
    </lineage>
</organism>
<sequence length="357" mass="41276">MKKIYLSQIKDGEPIPKDFYNGHGAVLIKHGTEMTALLRRKLLMNNIDCFYTDAAIFKPDIEKVPDISKEILKEIEVIQEVYQHSFNEFSQQMENLKKNHTFDKKVLNEIANELVNCISEHKQVYLGIQGIRRKDFYTYVHSIDVAIFAIIMGEALKFDKTYLRIIAHSALLHDIGKIKIDDKILSKPSKLNDIEMALMKKHTTYGYEIIKDELGYSEEMAKIAWEHHERLDGYGYPKGLRGNGIHLFSRIIAICDIYDAITSDRVYRKGVLPHRGVEYLMSIVDSHIDRELARKFILNIAVYPIGTKVSLNNGEKGTVVDFYKGFPLRPIVKINEKNIKRDLLKELTLFIKEVVED</sequence>
<dbReference type="STRING" id="1120976.SAMN03080606_02073"/>
<dbReference type="PANTHER" id="PTHR43155">
    <property type="entry name" value="CYCLIC DI-GMP PHOSPHODIESTERASE PA4108-RELATED"/>
    <property type="match status" value="1"/>
</dbReference>
<accession>A0A1G5HP18</accession>
<dbReference type="SMART" id="SM00471">
    <property type="entry name" value="HDc"/>
    <property type="match status" value="1"/>
</dbReference>
<keyword evidence="3" id="KW-1185">Reference proteome</keyword>
<dbReference type="NCBIfam" id="TIGR00277">
    <property type="entry name" value="HDIG"/>
    <property type="match status" value="1"/>
</dbReference>
<reference evidence="2 3" key="1">
    <citation type="submission" date="2016-10" db="EMBL/GenBank/DDBJ databases">
        <authorList>
            <person name="de Groot N.N."/>
        </authorList>
    </citation>
    <scope>NUCLEOTIDE SEQUENCE [LARGE SCALE GENOMIC DNA]</scope>
    <source>
        <strain evidence="2 3">DSM 18978</strain>
    </source>
</reference>
<dbReference type="InterPro" id="IPR003607">
    <property type="entry name" value="HD/PDEase_dom"/>
</dbReference>
<dbReference type="InterPro" id="IPR037522">
    <property type="entry name" value="HD_GYP_dom"/>
</dbReference>
<dbReference type="SUPFAM" id="SSF109604">
    <property type="entry name" value="HD-domain/PDEase-like"/>
    <property type="match status" value="1"/>
</dbReference>
<evidence type="ECO:0000313" key="2">
    <source>
        <dbReference type="EMBL" id="SCY65612.1"/>
    </source>
</evidence>
<dbReference type="AlphaFoldDB" id="A0A1G5HP18"/>